<dbReference type="InterPro" id="IPR017441">
    <property type="entry name" value="Protein_kinase_ATP_BS"/>
</dbReference>
<dbReference type="Proteomes" id="UP001221757">
    <property type="component" value="Unassembled WGS sequence"/>
</dbReference>
<gene>
    <name evidence="8" type="ORF">B0H17DRAFT_182963</name>
</gene>
<dbReference type="CDD" id="cd00060">
    <property type="entry name" value="FHA"/>
    <property type="match status" value="1"/>
</dbReference>
<keyword evidence="3 4" id="KW-0067">ATP-binding</keyword>
<evidence type="ECO:0000313" key="9">
    <source>
        <dbReference type="Proteomes" id="UP001221757"/>
    </source>
</evidence>
<feature type="domain" description="Protein kinase" evidence="7">
    <location>
        <begin position="136"/>
        <end position="411"/>
    </location>
</feature>
<dbReference type="PROSITE" id="PS50011">
    <property type="entry name" value="PROTEIN_KINASE_DOM"/>
    <property type="match status" value="1"/>
</dbReference>
<evidence type="ECO:0000256" key="2">
    <source>
        <dbReference type="ARBA" id="ARBA00022741"/>
    </source>
</evidence>
<keyword evidence="8" id="KW-0418">Kinase</keyword>
<dbReference type="GO" id="GO:0010506">
    <property type="term" value="P:regulation of autophagy"/>
    <property type="evidence" value="ECO:0007669"/>
    <property type="project" value="InterPro"/>
</dbReference>
<dbReference type="PROSITE" id="PS00108">
    <property type="entry name" value="PROTEIN_KINASE_ST"/>
    <property type="match status" value="1"/>
</dbReference>
<evidence type="ECO:0000256" key="1">
    <source>
        <dbReference type="ARBA" id="ARBA00005575"/>
    </source>
</evidence>
<dbReference type="InterPro" id="IPR011009">
    <property type="entry name" value="Kinase-like_dom_sf"/>
</dbReference>
<dbReference type="Pfam" id="PF00498">
    <property type="entry name" value="FHA"/>
    <property type="match status" value="1"/>
</dbReference>
<dbReference type="Pfam" id="PF00069">
    <property type="entry name" value="Pkinase"/>
    <property type="match status" value="1"/>
</dbReference>
<dbReference type="InterPro" id="IPR045269">
    <property type="entry name" value="Atg1-like"/>
</dbReference>
<dbReference type="GO" id="GO:0004674">
    <property type="term" value="F:protein serine/threonine kinase activity"/>
    <property type="evidence" value="ECO:0007669"/>
    <property type="project" value="UniProtKB-KW"/>
</dbReference>
<evidence type="ECO:0000259" key="6">
    <source>
        <dbReference type="PROSITE" id="PS50006"/>
    </source>
</evidence>
<dbReference type="Gene3D" id="2.60.200.20">
    <property type="match status" value="1"/>
</dbReference>
<keyword evidence="9" id="KW-1185">Reference proteome</keyword>
<name>A0AAD7D0Q8_MYCRO</name>
<evidence type="ECO:0000256" key="3">
    <source>
        <dbReference type="ARBA" id="ARBA00022840"/>
    </source>
</evidence>
<dbReference type="InterPro" id="IPR000253">
    <property type="entry name" value="FHA_dom"/>
</dbReference>
<dbReference type="InterPro" id="IPR008984">
    <property type="entry name" value="SMAD_FHA_dom_sf"/>
</dbReference>
<evidence type="ECO:0000256" key="5">
    <source>
        <dbReference type="RuleBase" id="RU000304"/>
    </source>
</evidence>
<dbReference type="InterPro" id="IPR008271">
    <property type="entry name" value="Ser/Thr_kinase_AS"/>
</dbReference>
<comment type="similarity">
    <text evidence="1">Belongs to the protein kinase superfamily. CAMK Ser/Thr protein kinase family. CHEK2 subfamily.</text>
</comment>
<proteinExistence type="inferred from homology"/>
<feature type="binding site" evidence="4">
    <location>
        <position position="165"/>
    </location>
    <ligand>
        <name>ATP</name>
        <dbReference type="ChEBI" id="CHEBI:30616"/>
    </ligand>
</feature>
<evidence type="ECO:0000259" key="7">
    <source>
        <dbReference type="PROSITE" id="PS50011"/>
    </source>
</evidence>
<dbReference type="PROSITE" id="PS00107">
    <property type="entry name" value="PROTEIN_KINASE_ATP"/>
    <property type="match status" value="1"/>
</dbReference>
<dbReference type="PANTHER" id="PTHR24348">
    <property type="entry name" value="SERINE/THREONINE-PROTEIN KINASE UNC-51-RELATED"/>
    <property type="match status" value="1"/>
</dbReference>
<dbReference type="InterPro" id="IPR000719">
    <property type="entry name" value="Prot_kinase_dom"/>
</dbReference>
<dbReference type="SUPFAM" id="SSF56112">
    <property type="entry name" value="Protein kinase-like (PK-like)"/>
    <property type="match status" value="1"/>
</dbReference>
<keyword evidence="2 4" id="KW-0547">Nucleotide-binding</keyword>
<sequence length="423" mass="47315">MANTQPKFANHDSHLWASLLPRSSNARVLRIDFWRLTPNCVLGRDPASAQVILPGAHISGTHATLTWNRKNGNESEIILQDHSSGGTWVDGHRLDRGIDYRLLHGAEISFGAPVAVTDHDSLYDYPQPRLKFDEIYTRGAHLGSGTYGTVFMAAEKKSGRIVAVKCLTYPVGAHYVTHLQSTLTEITALENIQHPHVVKMFASHHAAHEPIIYLVLEYMPDNLFSYMEQELDTGTLRKGKRARGLPEKIVREIMYQLCHAMSHIHALGITHRDLKPENILLRVVDGTPFIKVADFGLAKIQKDLSRRQLMTSVCGSSTYVAPEVADPRTPGYDHYADSFSAGVIMFTMAILGSPWCEERIPPGAPPLPKMRWDCLTTKVLAPEGFDFLDHLVRPNPRERLSLAGALTHRWLTDFTPVHPMSKS</sequence>
<dbReference type="GO" id="GO:0005524">
    <property type="term" value="F:ATP binding"/>
    <property type="evidence" value="ECO:0007669"/>
    <property type="project" value="UniProtKB-UniRule"/>
</dbReference>
<dbReference type="GO" id="GO:0005737">
    <property type="term" value="C:cytoplasm"/>
    <property type="evidence" value="ECO:0007669"/>
    <property type="project" value="TreeGrafter"/>
</dbReference>
<feature type="domain" description="FHA" evidence="6">
    <location>
        <begin position="40"/>
        <end position="94"/>
    </location>
</feature>
<dbReference type="AlphaFoldDB" id="A0AAD7D0Q8"/>
<dbReference type="EMBL" id="JARKIE010000167">
    <property type="protein sequence ID" value="KAJ7672695.1"/>
    <property type="molecule type" value="Genomic_DNA"/>
</dbReference>
<evidence type="ECO:0000313" key="8">
    <source>
        <dbReference type="EMBL" id="KAJ7672695.1"/>
    </source>
</evidence>
<dbReference type="PANTHER" id="PTHR24348:SF68">
    <property type="entry name" value="SERINE_THREONINE-PROTEIN KINASE ATG1C"/>
    <property type="match status" value="1"/>
</dbReference>
<evidence type="ECO:0000256" key="4">
    <source>
        <dbReference type="PROSITE-ProRule" id="PRU10141"/>
    </source>
</evidence>
<protein>
    <submittedName>
        <fullName evidence="8">Kinase-like domain-containing protein</fullName>
    </submittedName>
</protein>
<dbReference type="SMART" id="SM00220">
    <property type="entry name" value="S_TKc"/>
    <property type="match status" value="1"/>
</dbReference>
<keyword evidence="5" id="KW-0723">Serine/threonine-protein kinase</keyword>
<dbReference type="SUPFAM" id="SSF49879">
    <property type="entry name" value="SMAD/FHA domain"/>
    <property type="match status" value="1"/>
</dbReference>
<dbReference type="SMART" id="SM00240">
    <property type="entry name" value="FHA"/>
    <property type="match status" value="1"/>
</dbReference>
<accession>A0AAD7D0Q8</accession>
<organism evidence="8 9">
    <name type="scientific">Mycena rosella</name>
    <name type="common">Pink bonnet</name>
    <name type="synonym">Agaricus rosellus</name>
    <dbReference type="NCBI Taxonomy" id="1033263"/>
    <lineage>
        <taxon>Eukaryota</taxon>
        <taxon>Fungi</taxon>
        <taxon>Dikarya</taxon>
        <taxon>Basidiomycota</taxon>
        <taxon>Agaricomycotina</taxon>
        <taxon>Agaricomycetes</taxon>
        <taxon>Agaricomycetidae</taxon>
        <taxon>Agaricales</taxon>
        <taxon>Marasmiineae</taxon>
        <taxon>Mycenaceae</taxon>
        <taxon>Mycena</taxon>
    </lineage>
</organism>
<keyword evidence="8" id="KW-0808">Transferase</keyword>
<reference evidence="8" key="1">
    <citation type="submission" date="2023-03" db="EMBL/GenBank/DDBJ databases">
        <title>Massive genome expansion in bonnet fungi (Mycena s.s.) driven by repeated elements and novel gene families across ecological guilds.</title>
        <authorList>
            <consortium name="Lawrence Berkeley National Laboratory"/>
            <person name="Harder C.B."/>
            <person name="Miyauchi S."/>
            <person name="Viragh M."/>
            <person name="Kuo A."/>
            <person name="Thoen E."/>
            <person name="Andreopoulos B."/>
            <person name="Lu D."/>
            <person name="Skrede I."/>
            <person name="Drula E."/>
            <person name="Henrissat B."/>
            <person name="Morin E."/>
            <person name="Kohler A."/>
            <person name="Barry K."/>
            <person name="LaButti K."/>
            <person name="Morin E."/>
            <person name="Salamov A."/>
            <person name="Lipzen A."/>
            <person name="Mereny Z."/>
            <person name="Hegedus B."/>
            <person name="Baldrian P."/>
            <person name="Stursova M."/>
            <person name="Weitz H."/>
            <person name="Taylor A."/>
            <person name="Grigoriev I.V."/>
            <person name="Nagy L.G."/>
            <person name="Martin F."/>
            <person name="Kauserud H."/>
        </authorList>
    </citation>
    <scope>NUCLEOTIDE SEQUENCE</scope>
    <source>
        <strain evidence="8">CBHHK067</strain>
    </source>
</reference>
<comment type="caution">
    <text evidence="8">The sequence shown here is derived from an EMBL/GenBank/DDBJ whole genome shotgun (WGS) entry which is preliminary data.</text>
</comment>
<dbReference type="Gene3D" id="1.10.510.10">
    <property type="entry name" value="Transferase(Phosphotransferase) domain 1"/>
    <property type="match status" value="1"/>
</dbReference>
<dbReference type="PROSITE" id="PS50006">
    <property type="entry name" value="FHA_DOMAIN"/>
    <property type="match status" value="1"/>
</dbReference>